<dbReference type="OrthoDB" id="430408at2"/>
<proteinExistence type="predicted"/>
<dbReference type="InterPro" id="IPR017896">
    <property type="entry name" value="4Fe4S_Fe-S-bd"/>
</dbReference>
<dbReference type="PROSITE" id="PS51379">
    <property type="entry name" value="4FE4S_FER_2"/>
    <property type="match status" value="2"/>
</dbReference>
<dbReference type="PANTHER" id="PTHR43687:SF6">
    <property type="entry name" value="L-ASPARTATE SEMIALDEHYDE SULFURTRANSFERASE IRON-SULFUR SUBUNIT"/>
    <property type="match status" value="1"/>
</dbReference>
<keyword evidence="5" id="KW-0249">Electron transport</keyword>
<reference evidence="9 10" key="1">
    <citation type="submission" date="2018-06" db="EMBL/GenBank/DDBJ databases">
        <authorList>
            <person name="Strepis N."/>
        </authorList>
    </citation>
    <scope>NUCLEOTIDE SEQUENCE [LARGE SCALE GENOMIC DNA]</scope>
    <source>
        <strain evidence="9">LUCI</strain>
    </source>
</reference>
<keyword evidence="4" id="KW-0677">Repeat</keyword>
<dbReference type="AlphaFoldDB" id="A0A498R437"/>
<dbReference type="PANTHER" id="PTHR43687">
    <property type="entry name" value="ADENYLYLSULFATE REDUCTASE, BETA SUBUNIT"/>
    <property type="match status" value="1"/>
</dbReference>
<keyword evidence="10" id="KW-1185">Reference proteome</keyword>
<keyword evidence="6" id="KW-0408">Iron</keyword>
<evidence type="ECO:0000256" key="6">
    <source>
        <dbReference type="ARBA" id="ARBA00023004"/>
    </source>
</evidence>
<dbReference type="EMBL" id="UPPP01000060">
    <property type="protein sequence ID" value="VBB05919.1"/>
    <property type="molecule type" value="Genomic_DNA"/>
</dbReference>
<dbReference type="Pfam" id="PF13237">
    <property type="entry name" value="Fer4_10"/>
    <property type="match status" value="1"/>
</dbReference>
<evidence type="ECO:0000256" key="4">
    <source>
        <dbReference type="ARBA" id="ARBA00022737"/>
    </source>
</evidence>
<feature type="domain" description="4Fe-4S ferredoxin-type" evidence="8">
    <location>
        <begin position="31"/>
        <end position="60"/>
    </location>
</feature>
<evidence type="ECO:0000256" key="3">
    <source>
        <dbReference type="ARBA" id="ARBA00022723"/>
    </source>
</evidence>
<organism evidence="9 10">
    <name type="scientific">Lucifera butyrica</name>
    <dbReference type="NCBI Taxonomy" id="1351585"/>
    <lineage>
        <taxon>Bacteria</taxon>
        <taxon>Bacillati</taxon>
        <taxon>Bacillota</taxon>
        <taxon>Negativicutes</taxon>
        <taxon>Veillonellales</taxon>
        <taxon>Veillonellaceae</taxon>
        <taxon>Lucifera</taxon>
    </lineage>
</organism>
<feature type="domain" description="4Fe-4S ferredoxin-type" evidence="8">
    <location>
        <begin position="2"/>
        <end position="28"/>
    </location>
</feature>
<evidence type="ECO:0000313" key="9">
    <source>
        <dbReference type="EMBL" id="VBB05919.1"/>
    </source>
</evidence>
<evidence type="ECO:0000256" key="1">
    <source>
        <dbReference type="ARBA" id="ARBA00022448"/>
    </source>
</evidence>
<keyword evidence="3" id="KW-0479">Metal-binding</keyword>
<evidence type="ECO:0000259" key="8">
    <source>
        <dbReference type="PROSITE" id="PS51379"/>
    </source>
</evidence>
<protein>
    <recommendedName>
        <fullName evidence="8">4Fe-4S ferredoxin-type domain-containing protein</fullName>
    </recommendedName>
</protein>
<keyword evidence="1" id="KW-0813">Transport</keyword>
<evidence type="ECO:0000256" key="7">
    <source>
        <dbReference type="ARBA" id="ARBA00023014"/>
    </source>
</evidence>
<name>A0A498R437_9FIRM</name>
<dbReference type="Gene3D" id="3.30.70.20">
    <property type="match status" value="1"/>
</dbReference>
<keyword evidence="2" id="KW-0004">4Fe-4S</keyword>
<dbReference type="InterPro" id="IPR050572">
    <property type="entry name" value="Fe-S_Ferredoxin"/>
</dbReference>
<dbReference type="RefSeq" id="WP_122626883.1">
    <property type="nucleotide sequence ID" value="NZ_UPPP01000060.1"/>
</dbReference>
<dbReference type="GO" id="GO:0046872">
    <property type="term" value="F:metal ion binding"/>
    <property type="evidence" value="ECO:0007669"/>
    <property type="project" value="UniProtKB-KW"/>
</dbReference>
<dbReference type="Proteomes" id="UP000277811">
    <property type="component" value="Unassembled WGS sequence"/>
</dbReference>
<evidence type="ECO:0000256" key="2">
    <source>
        <dbReference type="ARBA" id="ARBA00022485"/>
    </source>
</evidence>
<gene>
    <name evidence="9" type="ORF">LUCI_1130</name>
</gene>
<dbReference type="GO" id="GO:0051539">
    <property type="term" value="F:4 iron, 4 sulfur cluster binding"/>
    <property type="evidence" value="ECO:0007669"/>
    <property type="project" value="UniProtKB-KW"/>
</dbReference>
<dbReference type="SUPFAM" id="SSF54862">
    <property type="entry name" value="4Fe-4S ferredoxins"/>
    <property type="match status" value="1"/>
</dbReference>
<accession>A0A498R437</accession>
<sequence>MFVVTVDSGLCQGCGECAKGCPVQMFTVLNGKAQVSEDECLGCQSCVSLCTVGAISVDEY</sequence>
<evidence type="ECO:0000256" key="5">
    <source>
        <dbReference type="ARBA" id="ARBA00022982"/>
    </source>
</evidence>
<evidence type="ECO:0000313" key="10">
    <source>
        <dbReference type="Proteomes" id="UP000277811"/>
    </source>
</evidence>
<keyword evidence="7" id="KW-0411">Iron-sulfur</keyword>